<dbReference type="EMBL" id="UZAL01001792">
    <property type="protein sequence ID" value="VDO79506.1"/>
    <property type="molecule type" value="Genomic_DNA"/>
</dbReference>
<dbReference type="STRING" id="31246.A0A183NHJ8"/>
<keyword evidence="2" id="KW-1185">Reference proteome</keyword>
<name>A0A183NHJ8_9TREM</name>
<evidence type="ECO:0000313" key="1">
    <source>
        <dbReference type="EMBL" id="VDO79506.1"/>
    </source>
</evidence>
<sequence length="93" mass="10902">MYLFSKHVFIIVFTIIILWKHKIGSRFLTERLVAMRRNANAFSSLVYVGTQTKVPPTNFQVRVHNNHNLFIIIINCIVKRLRNDQSTQLSDQS</sequence>
<proteinExistence type="predicted"/>
<protein>
    <submittedName>
        <fullName evidence="1">Uncharacterized protein</fullName>
    </submittedName>
</protein>
<accession>A0A183NHJ8</accession>
<evidence type="ECO:0000313" key="2">
    <source>
        <dbReference type="Proteomes" id="UP000269396"/>
    </source>
</evidence>
<reference evidence="1 2" key="1">
    <citation type="submission" date="2018-11" db="EMBL/GenBank/DDBJ databases">
        <authorList>
            <consortium name="Pathogen Informatics"/>
        </authorList>
    </citation>
    <scope>NUCLEOTIDE SEQUENCE [LARGE SCALE GENOMIC DNA]</scope>
    <source>
        <strain>Denwood</strain>
        <strain evidence="2">Zambia</strain>
    </source>
</reference>
<organism evidence="1 2">
    <name type="scientific">Schistosoma mattheei</name>
    <dbReference type="NCBI Taxonomy" id="31246"/>
    <lineage>
        <taxon>Eukaryota</taxon>
        <taxon>Metazoa</taxon>
        <taxon>Spiralia</taxon>
        <taxon>Lophotrochozoa</taxon>
        <taxon>Platyhelminthes</taxon>
        <taxon>Trematoda</taxon>
        <taxon>Digenea</taxon>
        <taxon>Strigeidida</taxon>
        <taxon>Schistosomatoidea</taxon>
        <taxon>Schistosomatidae</taxon>
        <taxon>Schistosoma</taxon>
    </lineage>
</organism>
<dbReference type="Proteomes" id="UP000269396">
    <property type="component" value="Unassembled WGS sequence"/>
</dbReference>
<dbReference type="AlphaFoldDB" id="A0A183NHJ8"/>
<gene>
    <name evidence="1" type="ORF">SMTD_LOCUS1584</name>
</gene>